<organism evidence="1 2">
    <name type="scientific">Corynebacterium silvaticum</name>
    <dbReference type="NCBI Taxonomy" id="2320431"/>
    <lineage>
        <taxon>Bacteria</taxon>
        <taxon>Bacillati</taxon>
        <taxon>Actinomycetota</taxon>
        <taxon>Actinomycetes</taxon>
        <taxon>Mycobacteriales</taxon>
        <taxon>Corynebacteriaceae</taxon>
        <taxon>Corynebacterium</taxon>
    </lineage>
</organism>
<evidence type="ECO:0000313" key="2">
    <source>
        <dbReference type="Proteomes" id="UP000195652"/>
    </source>
</evidence>
<accession>A0ACD4Q0W9</accession>
<keyword evidence="2" id="KW-1185">Reference proteome</keyword>
<gene>
    <name evidence="1" type="ORF">CBE74_12425</name>
</gene>
<reference evidence="1 2" key="4">
    <citation type="journal article" date="2020" name="PLoS ONE">
        <title>Taxonomic classification of strain PO100/5 shows a broader geographic distribution and genetic markers of the recently described Corynebacterium silvaticum.</title>
        <authorList>
            <person name="Viana M.V.C."/>
            <person name="Profeta R."/>
            <person name="da Silva A.L."/>
            <person name="Hurtado R."/>
            <person name="Cerqueira J.C."/>
            <person name="Ribeiro B.F.S."/>
            <person name="Almeida M.O."/>
            <person name="Morais-Rodrigues F."/>
            <person name="Soares S.C."/>
            <person name="Oliveira M."/>
            <person name="Tavares L."/>
            <person name="Figueiredo H."/>
            <person name="Wattam A.R."/>
            <person name="Barh D."/>
            <person name="Ghosh P."/>
            <person name="Silva A."/>
            <person name="Azevedo V."/>
        </authorList>
    </citation>
    <scope>NUCLEOTIDE SEQUENCE [LARGE SCALE GENOMIC DNA]</scope>
    <source>
        <strain evidence="1 2">PO100/5</strain>
    </source>
</reference>
<protein>
    <submittedName>
        <fullName evidence="1">Uncharacterized protein</fullName>
    </submittedName>
</protein>
<evidence type="ECO:0000313" key="1">
    <source>
        <dbReference type="EMBL" id="WCV10768.1"/>
    </source>
</evidence>
<reference evidence="1 2" key="2">
    <citation type="journal article" date="2020" name="Antonie Van Leeuwenhoek">
        <title>Phylogenomic characterisation of a novel corynebacterial species pathogenic to animals.</title>
        <authorList>
            <person name="Moller J."/>
            <person name="Musella L."/>
            <person name="Melnikov V."/>
            <person name="Geissdorfer W."/>
            <person name="Burkovski A."/>
            <person name="Sangal V."/>
        </authorList>
    </citation>
    <scope>NUCLEOTIDE SEQUENCE [LARGE SCALE GENOMIC DNA]</scope>
    <source>
        <strain evidence="1 2">PO100/5</strain>
    </source>
</reference>
<sequence length="153" mass="16332">MTCPPLMPASSGRPTPTGEPRWGFSCASEPRPHGGGVWTKSRHGDHEPIPSEERSMHPYRIDVRASAADWRRIATAAIHAREPIGQHAAGLLTAAADTGVTGTPGAGPLPDVAKRLLVFPDRAAFDSVQTWRQHAGLTWSQAIRAAAHLTPTP</sequence>
<name>A0ACD4Q0W9_9CORY</name>
<dbReference type="Proteomes" id="UP000195652">
    <property type="component" value="Chromosome"/>
</dbReference>
<dbReference type="EMBL" id="CP021417">
    <property type="protein sequence ID" value="WCV10768.1"/>
    <property type="molecule type" value="Genomic_DNA"/>
</dbReference>
<reference evidence="1 2" key="1">
    <citation type="journal article" date="2014" name="BMC Vet. Res.">
        <title>First report of Corynebacterium pseudotuberculosis from caseous lymphadenitis lesions in Black Alentejano pig (Sus scrofa domesticus).</title>
        <authorList>
            <person name="Oliveira M."/>
            <person name="Barroco C."/>
            <person name="Mottola C."/>
            <person name="Santos R."/>
            <person name="Lemsaddek A."/>
            <person name="Tavares L."/>
            <person name="Semedo-Lemsaddek T."/>
        </authorList>
    </citation>
    <scope>NUCLEOTIDE SEQUENCE [LARGE SCALE GENOMIC DNA]</scope>
    <source>
        <strain evidence="1 2">PO100/5</strain>
    </source>
</reference>
<reference evidence="1 2" key="3">
    <citation type="journal article" date="2020" name="Int. J. Syst. Evol. Microbiol.">
        <title>Corynebacterium silvaticum sp. nov., a unique group of NTTB corynebacteria in wild boar and roe deer.</title>
        <authorList>
            <person name="Dangel A."/>
            <person name="Berger A."/>
            <person name="Rau J."/>
            <person name="Eisenberg T."/>
            <person name="Kampfer P."/>
            <person name="Margos G."/>
            <person name="Contzen M."/>
            <person name="Busse H.J."/>
            <person name="Konrad R."/>
            <person name="Peters M."/>
            <person name="Sting R."/>
            <person name="Sing A."/>
        </authorList>
    </citation>
    <scope>NUCLEOTIDE SEQUENCE [LARGE SCALE GENOMIC DNA]</scope>
    <source>
        <strain evidence="1 2">PO100/5</strain>
    </source>
</reference>
<proteinExistence type="predicted"/>